<evidence type="ECO:0000313" key="3">
    <source>
        <dbReference type="Proteomes" id="UP000288805"/>
    </source>
</evidence>
<accession>A0A438JKP7</accession>
<reference evidence="2 3" key="1">
    <citation type="journal article" date="2018" name="PLoS Genet.">
        <title>Population sequencing reveals clonal diversity and ancestral inbreeding in the grapevine cultivar Chardonnay.</title>
        <authorList>
            <person name="Roach M.J."/>
            <person name="Johnson D.L."/>
            <person name="Bohlmann J."/>
            <person name="van Vuuren H.J."/>
            <person name="Jones S.J."/>
            <person name="Pretorius I.S."/>
            <person name="Schmidt S.A."/>
            <person name="Borneman A.R."/>
        </authorList>
    </citation>
    <scope>NUCLEOTIDE SEQUENCE [LARGE SCALE GENOMIC DNA]</scope>
    <source>
        <strain evidence="3">cv. Chardonnay</strain>
        <tissue evidence="2">Leaf</tissue>
    </source>
</reference>
<feature type="signal peptide" evidence="1">
    <location>
        <begin position="1"/>
        <end position="16"/>
    </location>
</feature>
<organism evidence="2 3">
    <name type="scientific">Vitis vinifera</name>
    <name type="common">Grape</name>
    <dbReference type="NCBI Taxonomy" id="29760"/>
    <lineage>
        <taxon>Eukaryota</taxon>
        <taxon>Viridiplantae</taxon>
        <taxon>Streptophyta</taxon>
        <taxon>Embryophyta</taxon>
        <taxon>Tracheophyta</taxon>
        <taxon>Spermatophyta</taxon>
        <taxon>Magnoliopsida</taxon>
        <taxon>eudicotyledons</taxon>
        <taxon>Gunneridae</taxon>
        <taxon>Pentapetalae</taxon>
        <taxon>rosids</taxon>
        <taxon>Vitales</taxon>
        <taxon>Vitaceae</taxon>
        <taxon>Viteae</taxon>
        <taxon>Vitis</taxon>
    </lineage>
</organism>
<gene>
    <name evidence="2" type="ORF">CK203_012230</name>
</gene>
<evidence type="ECO:0000256" key="1">
    <source>
        <dbReference type="SAM" id="SignalP"/>
    </source>
</evidence>
<dbReference type="Proteomes" id="UP000288805">
    <property type="component" value="Unassembled WGS sequence"/>
</dbReference>
<protein>
    <submittedName>
        <fullName evidence="2">Uncharacterized protein</fullName>
    </submittedName>
</protein>
<dbReference type="EMBL" id="QGNW01000037">
    <property type="protein sequence ID" value="RVX09525.1"/>
    <property type="molecule type" value="Genomic_DNA"/>
</dbReference>
<comment type="caution">
    <text evidence="2">The sequence shown here is derived from an EMBL/GenBank/DDBJ whole genome shotgun (WGS) entry which is preliminary data.</text>
</comment>
<evidence type="ECO:0000313" key="2">
    <source>
        <dbReference type="EMBL" id="RVX09525.1"/>
    </source>
</evidence>
<keyword evidence="1" id="KW-0732">Signal</keyword>
<dbReference type="PANTHER" id="PTHR35104:SF13">
    <property type="entry name" value="OS03G0807000 PROTEIN"/>
    <property type="match status" value="1"/>
</dbReference>
<name>A0A438JKP7_VITVI</name>
<feature type="chain" id="PRO_5019575664" evidence="1">
    <location>
        <begin position="17"/>
        <end position="71"/>
    </location>
</feature>
<proteinExistence type="predicted"/>
<dbReference type="AlphaFoldDB" id="A0A438JKP7"/>
<dbReference type="PANTHER" id="PTHR35104">
    <property type="entry name" value="OS03G0807000 PROTEIN"/>
    <property type="match status" value="1"/>
</dbReference>
<dbReference type="OrthoDB" id="1935666at2759"/>
<sequence length="71" mass="7945">MVLNSTLIGRVAVVSADLCQYVACNPERLSPEHVLHLLFCFPFQQLRRLALCISAFFCSPSYPDDSDSHSD</sequence>